<evidence type="ECO:0000259" key="8">
    <source>
        <dbReference type="Pfam" id="PF02687"/>
    </source>
</evidence>
<gene>
    <name evidence="9" type="ORF">FBT96_16850</name>
</gene>
<feature type="transmembrane region" description="Helical" evidence="7">
    <location>
        <begin position="26"/>
        <end position="47"/>
    </location>
</feature>
<dbReference type="GO" id="GO:0098797">
    <property type="term" value="C:plasma membrane protein complex"/>
    <property type="evidence" value="ECO:0007669"/>
    <property type="project" value="TreeGrafter"/>
</dbReference>
<evidence type="ECO:0000256" key="7">
    <source>
        <dbReference type="SAM" id="Phobius"/>
    </source>
</evidence>
<proteinExistence type="inferred from homology"/>
<dbReference type="GO" id="GO:0044874">
    <property type="term" value="P:lipoprotein localization to outer membrane"/>
    <property type="evidence" value="ECO:0007669"/>
    <property type="project" value="TreeGrafter"/>
</dbReference>
<keyword evidence="6 7" id="KW-0472">Membrane</keyword>
<reference evidence="9 10" key="1">
    <citation type="submission" date="2019-04" db="EMBL/GenBank/DDBJ databases">
        <title>Draft Whole-Genome sequence of the purple photosynthetic bacterium Rhodobacter capsulatus SP108 with an indigenous class A beta-lactamase.</title>
        <authorList>
            <person name="Robertson S."/>
            <person name="Meyer T.E."/>
            <person name="Kyndt J.A."/>
        </authorList>
    </citation>
    <scope>NUCLEOTIDE SEQUENCE [LARGE SCALE GENOMIC DNA]</scope>
    <source>
        <strain evidence="9 10">SP108</strain>
    </source>
</reference>
<keyword evidence="3" id="KW-1003">Cell membrane</keyword>
<dbReference type="PANTHER" id="PTHR30489">
    <property type="entry name" value="LIPOPROTEIN-RELEASING SYSTEM TRANSMEMBRANE PROTEIN LOLE"/>
    <property type="match status" value="1"/>
</dbReference>
<dbReference type="Proteomes" id="UP000310597">
    <property type="component" value="Unassembled WGS sequence"/>
</dbReference>
<dbReference type="PANTHER" id="PTHR30489:SF0">
    <property type="entry name" value="LIPOPROTEIN-RELEASING SYSTEM TRANSMEMBRANE PROTEIN LOLE"/>
    <property type="match status" value="1"/>
</dbReference>
<dbReference type="InterPro" id="IPR003838">
    <property type="entry name" value="ABC3_permease_C"/>
</dbReference>
<evidence type="ECO:0000256" key="2">
    <source>
        <dbReference type="ARBA" id="ARBA00005236"/>
    </source>
</evidence>
<comment type="caution">
    <text evidence="9">The sequence shown here is derived from an EMBL/GenBank/DDBJ whole genome shotgun (WGS) entry which is preliminary data.</text>
</comment>
<evidence type="ECO:0000256" key="5">
    <source>
        <dbReference type="ARBA" id="ARBA00022989"/>
    </source>
</evidence>
<evidence type="ECO:0000313" key="10">
    <source>
        <dbReference type="Proteomes" id="UP000310597"/>
    </source>
</evidence>
<comment type="similarity">
    <text evidence="2">Belongs to the ABC-4 integral membrane protein family. LolC/E subfamily.</text>
</comment>
<name>A0A4U1JMH2_RHOCA</name>
<accession>A0A4U1JMH2</accession>
<feature type="domain" description="ABC3 transporter permease C-terminal" evidence="8">
    <location>
        <begin position="246"/>
        <end position="372"/>
    </location>
</feature>
<feature type="transmembrane region" description="Helical" evidence="7">
    <location>
        <begin position="301"/>
        <end position="327"/>
    </location>
</feature>
<organism evidence="9 10">
    <name type="scientific">Rhodobacter capsulatus</name>
    <name type="common">Rhodopseudomonas capsulata</name>
    <dbReference type="NCBI Taxonomy" id="1061"/>
    <lineage>
        <taxon>Bacteria</taxon>
        <taxon>Pseudomonadati</taxon>
        <taxon>Pseudomonadota</taxon>
        <taxon>Alphaproteobacteria</taxon>
        <taxon>Rhodobacterales</taxon>
        <taxon>Rhodobacter group</taxon>
        <taxon>Rhodobacter</taxon>
    </lineage>
</organism>
<dbReference type="OrthoDB" id="8522929at2"/>
<keyword evidence="5 7" id="KW-1133">Transmembrane helix</keyword>
<dbReference type="EMBL" id="SWJZ01000087">
    <property type="protein sequence ID" value="TKD15434.1"/>
    <property type="molecule type" value="Genomic_DNA"/>
</dbReference>
<dbReference type="RefSeq" id="WP_136908672.1">
    <property type="nucleotide sequence ID" value="NZ_SWJZ01000087.1"/>
</dbReference>
<keyword evidence="4 7" id="KW-0812">Transmembrane</keyword>
<dbReference type="Pfam" id="PF02687">
    <property type="entry name" value="FtsX"/>
    <property type="match status" value="1"/>
</dbReference>
<evidence type="ECO:0000256" key="6">
    <source>
        <dbReference type="ARBA" id="ARBA00023136"/>
    </source>
</evidence>
<dbReference type="AlphaFoldDB" id="A0A4U1JMH2"/>
<evidence type="ECO:0000313" key="9">
    <source>
        <dbReference type="EMBL" id="TKD15434.1"/>
    </source>
</evidence>
<comment type="subcellular location">
    <subcellularLocation>
        <location evidence="1">Cell membrane</location>
        <topology evidence="1">Multi-pass membrane protein</topology>
    </subcellularLocation>
</comment>
<feature type="transmembrane region" description="Helical" evidence="7">
    <location>
        <begin position="243"/>
        <end position="261"/>
    </location>
</feature>
<sequence length="380" mass="41068">MSALHRHRALLDFTVAALARRRVKTLSLVAVFAAVIFLLASAMFFAASLRREAETTLAGAPDLIVQSLSLGRQTMIGAEAVPKIAAIRGVAGVEGRLWGYFYDRINGANYTVMVPAAAAAMTPPPGQVILGEAVPRLRDFKWQGTPLFLSRREGDLVRFDVARTLGTETALVSADLILMNEADFRSFFNVPAGQFTDLAVSVRNPRELSTVVEKAGAALPEARFVTRADIARTYQRLFDWREGVMVALAFVALLAFAIFAADKASGLSAEEAREIGILKAIGWDTRDVIAMKLWEGGLVSAGAFLLGTVLAYAHVFWAGAALFAPLLQGWAVIYPDFRLSPALDALQLLTLFLLTTLPYAAATVVPVWRTAAADPDAVMR</sequence>
<protein>
    <submittedName>
        <fullName evidence="9">ABC transporter permease</fullName>
    </submittedName>
</protein>
<feature type="transmembrane region" description="Helical" evidence="7">
    <location>
        <begin position="348"/>
        <end position="368"/>
    </location>
</feature>
<dbReference type="InterPro" id="IPR051447">
    <property type="entry name" value="Lipoprotein-release_system"/>
</dbReference>
<evidence type="ECO:0000256" key="4">
    <source>
        <dbReference type="ARBA" id="ARBA00022692"/>
    </source>
</evidence>
<evidence type="ECO:0000256" key="1">
    <source>
        <dbReference type="ARBA" id="ARBA00004651"/>
    </source>
</evidence>
<evidence type="ECO:0000256" key="3">
    <source>
        <dbReference type="ARBA" id="ARBA00022475"/>
    </source>
</evidence>